<dbReference type="EMBL" id="JAGSOG010000044">
    <property type="protein sequence ID" value="MBR7833964.1"/>
    <property type="molecule type" value="Genomic_DNA"/>
</dbReference>
<feature type="transmembrane region" description="Helical" evidence="6">
    <location>
        <begin position="245"/>
        <end position="265"/>
    </location>
</feature>
<keyword evidence="6" id="KW-1003">Cell membrane</keyword>
<keyword evidence="2 6" id="KW-0812">Transmembrane</keyword>
<dbReference type="InterPro" id="IPR047817">
    <property type="entry name" value="ABC2_TM_bact-type"/>
</dbReference>
<dbReference type="GO" id="GO:0140359">
    <property type="term" value="F:ABC-type transporter activity"/>
    <property type="evidence" value="ECO:0007669"/>
    <property type="project" value="InterPro"/>
</dbReference>
<feature type="transmembrane region" description="Helical" evidence="6">
    <location>
        <begin position="156"/>
        <end position="181"/>
    </location>
</feature>
<dbReference type="RefSeq" id="WP_212528485.1">
    <property type="nucleotide sequence ID" value="NZ_JAGSOG010000044.1"/>
</dbReference>
<comment type="subcellular location">
    <subcellularLocation>
        <location evidence="6">Cell membrane</location>
        <topology evidence="6">Multi-pass membrane protein</topology>
    </subcellularLocation>
    <subcellularLocation>
        <location evidence="1">Membrane</location>
        <topology evidence="1">Multi-pass membrane protein</topology>
    </subcellularLocation>
</comment>
<feature type="transmembrane region" description="Helical" evidence="6">
    <location>
        <begin position="73"/>
        <end position="97"/>
    </location>
</feature>
<gene>
    <name evidence="8" type="ORF">KDL01_11855</name>
</gene>
<evidence type="ECO:0000259" key="7">
    <source>
        <dbReference type="PROSITE" id="PS51012"/>
    </source>
</evidence>
<evidence type="ECO:0000256" key="5">
    <source>
        <dbReference type="ARBA" id="ARBA00023251"/>
    </source>
</evidence>
<evidence type="ECO:0000256" key="3">
    <source>
        <dbReference type="ARBA" id="ARBA00022989"/>
    </source>
</evidence>
<sequence length="272" mass="29118">MTAASTLAPANLSERTGLRDTLRHTGALIRRNLLSTKATPEELLDVTFFPIIMTVMFTYVFGGGLKHSVGGNYIEYLIPGIFVQMLSFGSIGVGIKLNSDFDKGLMDRFRSLPIARVSVLTAHLVSSVLRLLLASLITLVVAVLLGFRVHTGPVDFFGGIGLLLALGFGVSWLSLYVGTVVRSPQAVQGVLQIALFPLMFCSSIFTSVGTMPGWLQAFAKVNPLTTAADAARALMVGGQFTVGNAVWVTLAWAVGMSVVFAPLGLRAYNRHI</sequence>
<evidence type="ECO:0000313" key="9">
    <source>
        <dbReference type="Proteomes" id="UP000675781"/>
    </source>
</evidence>
<dbReference type="AlphaFoldDB" id="A0A941ERV3"/>
<evidence type="ECO:0000256" key="1">
    <source>
        <dbReference type="ARBA" id="ARBA00004141"/>
    </source>
</evidence>
<dbReference type="InterPro" id="IPR000412">
    <property type="entry name" value="ABC_2_transport"/>
</dbReference>
<name>A0A941ERV3_9ACTN</name>
<organism evidence="8 9">
    <name type="scientific">Actinospica durhamensis</name>
    <dbReference type="NCBI Taxonomy" id="1508375"/>
    <lineage>
        <taxon>Bacteria</taxon>
        <taxon>Bacillati</taxon>
        <taxon>Actinomycetota</taxon>
        <taxon>Actinomycetes</taxon>
        <taxon>Catenulisporales</taxon>
        <taxon>Actinospicaceae</taxon>
        <taxon>Actinospica</taxon>
    </lineage>
</organism>
<dbReference type="GO" id="GO:0046677">
    <property type="term" value="P:response to antibiotic"/>
    <property type="evidence" value="ECO:0007669"/>
    <property type="project" value="UniProtKB-KW"/>
</dbReference>
<keyword evidence="4 6" id="KW-0472">Membrane</keyword>
<feature type="transmembrane region" description="Helical" evidence="6">
    <location>
        <begin position="117"/>
        <end position="144"/>
    </location>
</feature>
<feature type="transmembrane region" description="Helical" evidence="6">
    <location>
        <begin position="193"/>
        <end position="215"/>
    </location>
</feature>
<dbReference type="GO" id="GO:0043190">
    <property type="term" value="C:ATP-binding cassette (ABC) transporter complex"/>
    <property type="evidence" value="ECO:0007669"/>
    <property type="project" value="InterPro"/>
</dbReference>
<evidence type="ECO:0000313" key="8">
    <source>
        <dbReference type="EMBL" id="MBR7833964.1"/>
    </source>
</evidence>
<feature type="domain" description="ABC transmembrane type-2" evidence="7">
    <location>
        <begin position="41"/>
        <end position="271"/>
    </location>
</feature>
<keyword evidence="5" id="KW-0046">Antibiotic resistance</keyword>
<dbReference type="Proteomes" id="UP000675781">
    <property type="component" value="Unassembled WGS sequence"/>
</dbReference>
<comment type="caution">
    <text evidence="8">The sequence shown here is derived from an EMBL/GenBank/DDBJ whole genome shotgun (WGS) entry which is preliminary data.</text>
</comment>
<keyword evidence="9" id="KW-1185">Reference proteome</keyword>
<reference evidence="8" key="1">
    <citation type="submission" date="2021-04" db="EMBL/GenBank/DDBJ databases">
        <title>Genome based classification of Actinospica acidithermotolerans sp. nov., an actinobacterium isolated from an Indonesian hot spring.</title>
        <authorList>
            <person name="Kusuma A.B."/>
            <person name="Putra K.E."/>
            <person name="Nafisah S."/>
            <person name="Loh J."/>
            <person name="Nouioui I."/>
            <person name="Goodfellow M."/>
        </authorList>
    </citation>
    <scope>NUCLEOTIDE SEQUENCE</scope>
    <source>
        <strain evidence="8">CSCA 57</strain>
    </source>
</reference>
<evidence type="ECO:0000256" key="2">
    <source>
        <dbReference type="ARBA" id="ARBA00022692"/>
    </source>
</evidence>
<dbReference type="Pfam" id="PF01061">
    <property type="entry name" value="ABC2_membrane"/>
    <property type="match status" value="1"/>
</dbReference>
<dbReference type="PANTHER" id="PTHR43229">
    <property type="entry name" value="NODULATION PROTEIN J"/>
    <property type="match status" value="1"/>
</dbReference>
<feature type="transmembrane region" description="Helical" evidence="6">
    <location>
        <begin position="43"/>
        <end position="61"/>
    </location>
</feature>
<comment type="similarity">
    <text evidence="6">Belongs to the ABC-2 integral membrane protein family.</text>
</comment>
<dbReference type="InterPro" id="IPR051784">
    <property type="entry name" value="Nod_factor_ABC_transporter"/>
</dbReference>
<dbReference type="PROSITE" id="PS51012">
    <property type="entry name" value="ABC_TM2"/>
    <property type="match status" value="1"/>
</dbReference>
<evidence type="ECO:0000256" key="6">
    <source>
        <dbReference type="RuleBase" id="RU361157"/>
    </source>
</evidence>
<dbReference type="PANTHER" id="PTHR43229:SF2">
    <property type="entry name" value="NODULATION PROTEIN J"/>
    <property type="match status" value="1"/>
</dbReference>
<keyword evidence="6" id="KW-0813">Transport</keyword>
<evidence type="ECO:0000256" key="4">
    <source>
        <dbReference type="ARBA" id="ARBA00023136"/>
    </source>
</evidence>
<keyword evidence="3 6" id="KW-1133">Transmembrane helix</keyword>
<protein>
    <recommendedName>
        <fullName evidence="6">Transport permease protein</fullName>
    </recommendedName>
</protein>
<dbReference type="PIRSF" id="PIRSF006648">
    <property type="entry name" value="DrrB"/>
    <property type="match status" value="1"/>
</dbReference>
<accession>A0A941ERV3</accession>
<dbReference type="InterPro" id="IPR013525">
    <property type="entry name" value="ABC2_TM"/>
</dbReference>
<proteinExistence type="inferred from homology"/>